<organism evidence="9 10">
    <name type="scientific">Prauserella shujinwangii</name>
    <dbReference type="NCBI Taxonomy" id="1453103"/>
    <lineage>
        <taxon>Bacteria</taxon>
        <taxon>Bacillati</taxon>
        <taxon>Actinomycetota</taxon>
        <taxon>Actinomycetes</taxon>
        <taxon>Pseudonocardiales</taxon>
        <taxon>Pseudonocardiaceae</taxon>
        <taxon>Prauserella</taxon>
    </lineage>
</organism>
<dbReference type="CDD" id="cd14014">
    <property type="entry name" value="STKc_PknB_like"/>
    <property type="match status" value="1"/>
</dbReference>
<dbReference type="SUPFAM" id="SSF56112">
    <property type="entry name" value="Protein kinase-like (PK-like)"/>
    <property type="match status" value="1"/>
</dbReference>
<comment type="caution">
    <text evidence="9">The sequence shown here is derived from an EMBL/GenBank/DDBJ whole genome shotgun (WGS) entry which is preliminary data.</text>
</comment>
<keyword evidence="7" id="KW-0472">Membrane</keyword>
<dbReference type="InterPro" id="IPR011009">
    <property type="entry name" value="Kinase-like_dom_sf"/>
</dbReference>
<sequence length="314" mass="33052">MKDAEGAVVGGRYRLDMPIGRGHAGIVWMALDTLLHRTVAIKRLYLRPGLDPASAERAREAALGEGRAAMRVTHPNAITVYDVFRDGQDVWLVMEYVPSRNMTDFLAEHGTLTPEQAAFLGLQLGSALSVAHALGVPHRVIEPGNVLLADDGGVKITDIGISGAAPDPAYQAPEVLRGEPATPAADAYSLGATLFAAVEGMPPRGDDGRGDLAVPRHSGALTAAVEKLLRDEPDLRPTMNDTVSALRAITKGRRNGFVPPTAPALPTVPLLPRPPGIVAPQLAPTPTRTRPRVPPWLVVAVLVVAATVAGIVLA</sequence>
<dbReference type="Gene3D" id="3.30.200.20">
    <property type="entry name" value="Phosphorylase Kinase, domain 1"/>
    <property type="match status" value="1"/>
</dbReference>
<proteinExistence type="predicted"/>
<keyword evidence="6" id="KW-0067">ATP-binding</keyword>
<dbReference type="Proteomes" id="UP000238362">
    <property type="component" value="Unassembled WGS sequence"/>
</dbReference>
<protein>
    <recommendedName>
        <fullName evidence="1">non-specific serine/threonine protein kinase</fullName>
        <ecNumber evidence="1">2.7.11.1</ecNumber>
    </recommendedName>
</protein>
<feature type="domain" description="Protein kinase" evidence="8">
    <location>
        <begin position="13"/>
        <end position="258"/>
    </location>
</feature>
<dbReference type="AlphaFoldDB" id="A0A2T0LLW9"/>
<gene>
    <name evidence="9" type="ORF">B0I33_113199</name>
</gene>
<dbReference type="Pfam" id="PF00069">
    <property type="entry name" value="Pkinase"/>
    <property type="match status" value="1"/>
</dbReference>
<keyword evidence="7" id="KW-1133">Transmembrane helix</keyword>
<dbReference type="Gene3D" id="1.10.510.10">
    <property type="entry name" value="Transferase(Phosphotransferase) domain 1"/>
    <property type="match status" value="1"/>
</dbReference>
<evidence type="ECO:0000313" key="10">
    <source>
        <dbReference type="Proteomes" id="UP000238362"/>
    </source>
</evidence>
<evidence type="ECO:0000256" key="6">
    <source>
        <dbReference type="ARBA" id="ARBA00022840"/>
    </source>
</evidence>
<dbReference type="EMBL" id="PVNH01000013">
    <property type="protein sequence ID" value="PRX44033.1"/>
    <property type="molecule type" value="Genomic_DNA"/>
</dbReference>
<dbReference type="EC" id="2.7.11.1" evidence="1"/>
<evidence type="ECO:0000256" key="3">
    <source>
        <dbReference type="ARBA" id="ARBA00022679"/>
    </source>
</evidence>
<dbReference type="InterPro" id="IPR000719">
    <property type="entry name" value="Prot_kinase_dom"/>
</dbReference>
<dbReference type="PANTHER" id="PTHR43289">
    <property type="entry name" value="MITOGEN-ACTIVATED PROTEIN KINASE KINASE KINASE 20-RELATED"/>
    <property type="match status" value="1"/>
</dbReference>
<keyword evidence="5 9" id="KW-0418">Kinase</keyword>
<keyword evidence="10" id="KW-1185">Reference proteome</keyword>
<reference evidence="9 10" key="1">
    <citation type="submission" date="2018-03" db="EMBL/GenBank/DDBJ databases">
        <title>Genomic Encyclopedia of Type Strains, Phase III (KMG-III): the genomes of soil and plant-associated and newly described type strains.</title>
        <authorList>
            <person name="Whitman W."/>
        </authorList>
    </citation>
    <scope>NUCLEOTIDE SEQUENCE [LARGE SCALE GENOMIC DNA]</scope>
    <source>
        <strain evidence="9 10">CGMCC 4.7125</strain>
    </source>
</reference>
<evidence type="ECO:0000256" key="4">
    <source>
        <dbReference type="ARBA" id="ARBA00022741"/>
    </source>
</evidence>
<keyword evidence="2 9" id="KW-0723">Serine/threonine-protein kinase</keyword>
<keyword evidence="4" id="KW-0547">Nucleotide-binding</keyword>
<name>A0A2T0LLW9_9PSEU</name>
<feature type="transmembrane region" description="Helical" evidence="7">
    <location>
        <begin position="293"/>
        <end position="313"/>
    </location>
</feature>
<evidence type="ECO:0000256" key="1">
    <source>
        <dbReference type="ARBA" id="ARBA00012513"/>
    </source>
</evidence>
<accession>A0A2T0LLW9</accession>
<dbReference type="PROSITE" id="PS50011">
    <property type="entry name" value="PROTEIN_KINASE_DOM"/>
    <property type="match status" value="1"/>
</dbReference>
<evidence type="ECO:0000256" key="2">
    <source>
        <dbReference type="ARBA" id="ARBA00022527"/>
    </source>
</evidence>
<evidence type="ECO:0000313" key="9">
    <source>
        <dbReference type="EMBL" id="PRX44033.1"/>
    </source>
</evidence>
<dbReference type="OrthoDB" id="9762169at2"/>
<evidence type="ECO:0000259" key="8">
    <source>
        <dbReference type="PROSITE" id="PS50011"/>
    </source>
</evidence>
<keyword evidence="7" id="KW-0812">Transmembrane</keyword>
<evidence type="ECO:0000256" key="5">
    <source>
        <dbReference type="ARBA" id="ARBA00022777"/>
    </source>
</evidence>
<dbReference type="PANTHER" id="PTHR43289:SF6">
    <property type="entry name" value="SERINE_THREONINE-PROTEIN KINASE NEKL-3"/>
    <property type="match status" value="1"/>
</dbReference>
<dbReference type="GO" id="GO:0004674">
    <property type="term" value="F:protein serine/threonine kinase activity"/>
    <property type="evidence" value="ECO:0007669"/>
    <property type="project" value="UniProtKB-KW"/>
</dbReference>
<dbReference type="GO" id="GO:0005524">
    <property type="term" value="F:ATP binding"/>
    <property type="evidence" value="ECO:0007669"/>
    <property type="project" value="UniProtKB-KW"/>
</dbReference>
<evidence type="ECO:0000256" key="7">
    <source>
        <dbReference type="SAM" id="Phobius"/>
    </source>
</evidence>
<dbReference type="RefSeq" id="WP_106182038.1">
    <property type="nucleotide sequence ID" value="NZ_PVNH01000013.1"/>
</dbReference>
<keyword evidence="3" id="KW-0808">Transferase</keyword>